<comment type="caution">
    <text evidence="1">The sequence shown here is derived from an EMBL/GenBank/DDBJ whole genome shotgun (WGS) entry which is preliminary data.</text>
</comment>
<dbReference type="InterPro" id="IPR043137">
    <property type="entry name" value="GGT_ssub_C"/>
</dbReference>
<reference evidence="1 2" key="1">
    <citation type="submission" date="2020-08" db="EMBL/GenBank/DDBJ databases">
        <title>Putative novel bacterial strains isolated from necrotic wheat leaf tissues caused by Xanthomonas translucens.</title>
        <authorList>
            <person name="Tambong J.T."/>
        </authorList>
    </citation>
    <scope>NUCLEOTIDE SEQUENCE [LARGE SCALE GENOMIC DNA]</scope>
    <source>
        <strain evidence="1 2">DOAB 1069</strain>
    </source>
</reference>
<evidence type="ECO:0000313" key="1">
    <source>
        <dbReference type="EMBL" id="MBC3950437.1"/>
    </source>
</evidence>
<dbReference type="Gene3D" id="3.60.20.40">
    <property type="match status" value="1"/>
</dbReference>
<evidence type="ECO:0000313" key="2">
    <source>
        <dbReference type="Proteomes" id="UP000651852"/>
    </source>
</evidence>
<gene>
    <name evidence="1" type="ORF">H8S59_11750</name>
</gene>
<dbReference type="InterPro" id="IPR029055">
    <property type="entry name" value="Ntn_hydrolases_N"/>
</dbReference>
<name>A0ABR7AZY6_9PSED</name>
<feature type="non-terminal residue" evidence="1">
    <location>
        <position position="1"/>
    </location>
</feature>
<protein>
    <submittedName>
        <fullName evidence="1">Gamma-glutamyltransferase</fullName>
    </submittedName>
</protein>
<dbReference type="EMBL" id="JACONW010000045">
    <property type="protein sequence ID" value="MBC3950437.1"/>
    <property type="molecule type" value="Genomic_DNA"/>
</dbReference>
<keyword evidence="2" id="KW-1185">Reference proteome</keyword>
<accession>A0ABR7AZY6</accession>
<organism evidence="1 2">
    <name type="scientific">Pseudomonas folii</name>
    <dbReference type="NCBI Taxonomy" id="2762593"/>
    <lineage>
        <taxon>Bacteria</taxon>
        <taxon>Pseudomonadati</taxon>
        <taxon>Pseudomonadota</taxon>
        <taxon>Gammaproteobacteria</taxon>
        <taxon>Pseudomonadales</taxon>
        <taxon>Pseudomonadaceae</taxon>
        <taxon>Pseudomonas</taxon>
    </lineage>
</organism>
<dbReference type="Proteomes" id="UP000651852">
    <property type="component" value="Unassembled WGS sequence"/>
</dbReference>
<sequence length="57" mass="5927">SRIAPEVIEQLKALGHEVEILAPFTETMGHAAAAVRLSNGSFEGAFDPRSNGAAAGY</sequence>
<dbReference type="SUPFAM" id="SSF56235">
    <property type="entry name" value="N-terminal nucleophile aminohydrolases (Ntn hydrolases)"/>
    <property type="match status" value="1"/>
</dbReference>
<proteinExistence type="predicted"/>